<evidence type="ECO:0000259" key="3">
    <source>
        <dbReference type="PROSITE" id="PS50158"/>
    </source>
</evidence>
<dbReference type="AlphaFoldDB" id="A0A443I1N1"/>
<feature type="region of interest" description="Disordered" evidence="2">
    <location>
        <begin position="77"/>
        <end position="104"/>
    </location>
</feature>
<keyword evidence="1" id="KW-0863">Zinc-finger</keyword>
<dbReference type="SMART" id="SM00343">
    <property type="entry name" value="ZnF_C2HC"/>
    <property type="match status" value="1"/>
</dbReference>
<protein>
    <recommendedName>
        <fullName evidence="3">CCHC-type domain-containing protein</fullName>
    </recommendedName>
</protein>
<organism evidence="4 5">
    <name type="scientific">Byssochlamys spectabilis</name>
    <name type="common">Paecilomyces variotii</name>
    <dbReference type="NCBI Taxonomy" id="264951"/>
    <lineage>
        <taxon>Eukaryota</taxon>
        <taxon>Fungi</taxon>
        <taxon>Dikarya</taxon>
        <taxon>Ascomycota</taxon>
        <taxon>Pezizomycotina</taxon>
        <taxon>Eurotiomycetes</taxon>
        <taxon>Eurotiomycetidae</taxon>
        <taxon>Eurotiales</taxon>
        <taxon>Thermoascaceae</taxon>
        <taxon>Paecilomyces</taxon>
    </lineage>
</organism>
<feature type="compositionally biased region" description="Basic residues" evidence="2">
    <location>
        <begin position="27"/>
        <end position="40"/>
    </location>
</feature>
<comment type="caution">
    <text evidence="4">The sequence shown here is derived from an EMBL/GenBank/DDBJ whole genome shotgun (WGS) entry which is preliminary data.</text>
</comment>
<keyword evidence="1" id="KW-0862">Zinc</keyword>
<feature type="compositionally biased region" description="Basic and acidic residues" evidence="2">
    <location>
        <begin position="466"/>
        <end position="475"/>
    </location>
</feature>
<dbReference type="EMBL" id="RCNU01000002">
    <property type="protein sequence ID" value="RWQ97941.1"/>
    <property type="molecule type" value="Genomic_DNA"/>
</dbReference>
<feature type="compositionally biased region" description="Polar residues" evidence="2">
    <location>
        <begin position="213"/>
        <end position="234"/>
    </location>
</feature>
<accession>A0A443I1N1</accession>
<dbReference type="Proteomes" id="UP000283841">
    <property type="component" value="Unassembled WGS sequence"/>
</dbReference>
<feature type="region of interest" description="Disordered" evidence="2">
    <location>
        <begin position="1"/>
        <end position="65"/>
    </location>
</feature>
<gene>
    <name evidence="4" type="ORF">C8Q69DRAFT_496241</name>
</gene>
<feature type="region of interest" description="Disordered" evidence="2">
    <location>
        <begin position="380"/>
        <end position="609"/>
    </location>
</feature>
<reference evidence="4 5" key="1">
    <citation type="journal article" date="2018" name="Front. Microbiol.">
        <title>Genomic and genetic insights into a cosmopolitan fungus, Paecilomyces variotii (Eurotiales).</title>
        <authorList>
            <person name="Urquhart A.S."/>
            <person name="Mondo S.J."/>
            <person name="Makela M.R."/>
            <person name="Hane J.K."/>
            <person name="Wiebenga A."/>
            <person name="He G."/>
            <person name="Mihaltcheva S."/>
            <person name="Pangilinan J."/>
            <person name="Lipzen A."/>
            <person name="Barry K."/>
            <person name="de Vries R.P."/>
            <person name="Grigoriev I.V."/>
            <person name="Idnurm A."/>
        </authorList>
    </citation>
    <scope>NUCLEOTIDE SEQUENCE [LARGE SCALE GENOMIC DNA]</scope>
    <source>
        <strain evidence="4 5">CBS 101075</strain>
    </source>
</reference>
<proteinExistence type="predicted"/>
<evidence type="ECO:0000313" key="4">
    <source>
        <dbReference type="EMBL" id="RWQ97941.1"/>
    </source>
</evidence>
<dbReference type="InterPro" id="IPR036875">
    <property type="entry name" value="Znf_CCHC_sf"/>
</dbReference>
<dbReference type="InterPro" id="IPR001878">
    <property type="entry name" value="Znf_CCHC"/>
</dbReference>
<dbReference type="VEuPathDB" id="FungiDB:C8Q69DRAFT_496241"/>
<dbReference type="GO" id="GO:0003676">
    <property type="term" value="F:nucleic acid binding"/>
    <property type="evidence" value="ECO:0007669"/>
    <property type="project" value="InterPro"/>
</dbReference>
<dbReference type="STRING" id="264951.A0A443I1N1"/>
<feature type="compositionally biased region" description="Basic and acidic residues" evidence="2">
    <location>
        <begin position="402"/>
        <end position="425"/>
    </location>
</feature>
<keyword evidence="5" id="KW-1185">Reference proteome</keyword>
<dbReference type="Pfam" id="PF00098">
    <property type="entry name" value="zf-CCHC"/>
    <property type="match status" value="1"/>
</dbReference>
<dbReference type="PROSITE" id="PS50158">
    <property type="entry name" value="ZF_CCHC"/>
    <property type="match status" value="1"/>
</dbReference>
<evidence type="ECO:0000256" key="2">
    <source>
        <dbReference type="SAM" id="MobiDB-lite"/>
    </source>
</evidence>
<evidence type="ECO:0000256" key="1">
    <source>
        <dbReference type="PROSITE-ProRule" id="PRU00047"/>
    </source>
</evidence>
<name>A0A443I1N1_BYSSP</name>
<feature type="compositionally biased region" description="Polar residues" evidence="2">
    <location>
        <begin position="555"/>
        <end position="566"/>
    </location>
</feature>
<dbReference type="GO" id="GO:0008270">
    <property type="term" value="F:zinc ion binding"/>
    <property type="evidence" value="ECO:0007669"/>
    <property type="project" value="UniProtKB-KW"/>
</dbReference>
<dbReference type="SUPFAM" id="SSF57756">
    <property type="entry name" value="Retrovirus zinc finger-like domains"/>
    <property type="match status" value="1"/>
</dbReference>
<dbReference type="RefSeq" id="XP_028487586.1">
    <property type="nucleotide sequence ID" value="XM_028632251.1"/>
</dbReference>
<sequence>MDPYPSPGEGKPLFQQSPQQRGELGHKERKQRPKLLHKRPPYNPQFHSGKVGRNEGPRRIPGSQSCFNCGSPGHWAQDCPGPRKTVPNAVDGNPRPSKRQKIGEPVVTRYPISDHRKQQYGAPYMYTPQSQAQTSYMPYGSYPPTPVSAHSQASSPWQQCPPYPSPAQPYPQCGPYGLPTPMASANSQFPSPVSAHSGHQYQGYFPPQPPQLSFGSDQKSSCQGYNHYSSTHPMSGQPRDYQPSWDDTPYTTPHSGPWTEGMQSSDGWLTSTSSEGQIIWRPPNPVARPLSSRFLDFDEPLPFATLEPGISVSKYILNKFPAEFERHIRDTEDWPSVMDDPIFREIQMDCPLISIKELISRREEVYATHNVNVINEAEEGEISEKASKHDSGPVVDDFDITDDGRIQVRKENEDRRALESSREYAEDSPGINRGPKRAFDEIESLDPDCGYDRDLSQERNSLPSRKGTERGDHLGRFSRQPNQRNASDHRHPKRGNDFPSQSYHDRGTDSNGPSQGKKRPGDTHLPTCHNNPQEKPQQRARRSDLHPGDGGPKFQPSTQSRSGANNRTRRNDSHESGNDGPRRQEDDVPSKSKRKRPQIESAYRTSRRW</sequence>
<feature type="compositionally biased region" description="Basic and acidic residues" evidence="2">
    <location>
        <begin position="569"/>
        <end position="590"/>
    </location>
</feature>
<dbReference type="Gene3D" id="4.10.60.10">
    <property type="entry name" value="Zinc finger, CCHC-type"/>
    <property type="match status" value="1"/>
</dbReference>
<keyword evidence="1" id="KW-0479">Metal-binding</keyword>
<feature type="compositionally biased region" description="Basic and acidic residues" evidence="2">
    <location>
        <begin position="382"/>
        <end position="391"/>
    </location>
</feature>
<feature type="region of interest" description="Disordered" evidence="2">
    <location>
        <begin position="188"/>
        <end position="269"/>
    </location>
</feature>
<feature type="domain" description="CCHC-type" evidence="3">
    <location>
        <begin position="66"/>
        <end position="80"/>
    </location>
</feature>
<dbReference type="GeneID" id="39601528"/>
<evidence type="ECO:0000313" key="5">
    <source>
        <dbReference type="Proteomes" id="UP000283841"/>
    </source>
</evidence>